<dbReference type="InterPro" id="IPR038883">
    <property type="entry name" value="AN11006-like"/>
</dbReference>
<feature type="transmembrane region" description="Helical" evidence="1">
    <location>
        <begin position="143"/>
        <end position="164"/>
    </location>
</feature>
<keyword evidence="3" id="KW-1185">Reference proteome</keyword>
<proteinExistence type="predicted"/>
<evidence type="ECO:0008006" key="4">
    <source>
        <dbReference type="Google" id="ProtNLM"/>
    </source>
</evidence>
<dbReference type="PANTHER" id="PTHR42085:SF2">
    <property type="entry name" value="F-BOX DOMAIN-CONTAINING PROTEIN"/>
    <property type="match status" value="1"/>
</dbReference>
<evidence type="ECO:0000256" key="1">
    <source>
        <dbReference type="SAM" id="Phobius"/>
    </source>
</evidence>
<keyword evidence="1" id="KW-0472">Membrane</keyword>
<protein>
    <recommendedName>
        <fullName evidence="4">F-box domain-containing protein</fullName>
    </recommendedName>
</protein>
<name>A0A2J6PJF2_9HELO</name>
<keyword evidence="1" id="KW-1133">Transmembrane helix</keyword>
<dbReference type="AlphaFoldDB" id="A0A2J6PJF2"/>
<keyword evidence="1" id="KW-0812">Transmembrane</keyword>
<evidence type="ECO:0000313" key="3">
    <source>
        <dbReference type="Proteomes" id="UP000235672"/>
    </source>
</evidence>
<organism evidence="2 3">
    <name type="scientific">Hyaloscypha hepaticicola</name>
    <dbReference type="NCBI Taxonomy" id="2082293"/>
    <lineage>
        <taxon>Eukaryota</taxon>
        <taxon>Fungi</taxon>
        <taxon>Dikarya</taxon>
        <taxon>Ascomycota</taxon>
        <taxon>Pezizomycotina</taxon>
        <taxon>Leotiomycetes</taxon>
        <taxon>Helotiales</taxon>
        <taxon>Hyaloscyphaceae</taxon>
        <taxon>Hyaloscypha</taxon>
    </lineage>
</organism>
<dbReference type="EMBL" id="KZ613524">
    <property type="protein sequence ID" value="PMD14181.1"/>
    <property type="molecule type" value="Genomic_DNA"/>
</dbReference>
<dbReference type="PANTHER" id="PTHR42085">
    <property type="entry name" value="F-BOX DOMAIN-CONTAINING PROTEIN"/>
    <property type="match status" value="1"/>
</dbReference>
<gene>
    <name evidence="2" type="ORF">NA56DRAFT_711254</name>
</gene>
<reference evidence="2 3" key="1">
    <citation type="submission" date="2016-05" db="EMBL/GenBank/DDBJ databases">
        <title>A degradative enzymes factory behind the ericoid mycorrhizal symbiosis.</title>
        <authorList>
            <consortium name="DOE Joint Genome Institute"/>
            <person name="Martino E."/>
            <person name="Morin E."/>
            <person name="Grelet G."/>
            <person name="Kuo A."/>
            <person name="Kohler A."/>
            <person name="Daghino S."/>
            <person name="Barry K."/>
            <person name="Choi C."/>
            <person name="Cichocki N."/>
            <person name="Clum A."/>
            <person name="Copeland A."/>
            <person name="Hainaut M."/>
            <person name="Haridas S."/>
            <person name="Labutti K."/>
            <person name="Lindquist E."/>
            <person name="Lipzen A."/>
            <person name="Khouja H.-R."/>
            <person name="Murat C."/>
            <person name="Ohm R."/>
            <person name="Olson A."/>
            <person name="Spatafora J."/>
            <person name="Veneault-Fourrey C."/>
            <person name="Henrissat B."/>
            <person name="Grigoriev I."/>
            <person name="Martin F."/>
            <person name="Perotto S."/>
        </authorList>
    </citation>
    <scope>NUCLEOTIDE SEQUENCE [LARGE SCALE GENOMIC DNA]</scope>
    <source>
        <strain evidence="2 3">UAMH 7357</strain>
    </source>
</reference>
<dbReference type="Proteomes" id="UP000235672">
    <property type="component" value="Unassembled WGS sequence"/>
</dbReference>
<sequence>MSSKFLDDLPRDLRTQIYSYVLAPTGRIIIKGTSRIPTKATIHSYPALFPNAEISLSLLQTCRQIYEEAKDVLWIDNILCLPVSKSIGGVEVEDAMFRHNNPYLSRNIRILELQFAPLSFDSVKVDRIIQQLGEWKSMALREVWFTISSMGTMSMFGVVVWRYILIMQGRTPHVGLNATLPDTLSLAGNKETGHLRHLRRRLNIELGIRHISNKARREWFEVHHPADCEKTLKDLHQCLGGDVYIDGALCYKDGIRLRETFAPWEAESRND</sequence>
<dbReference type="OrthoDB" id="5314997at2759"/>
<accession>A0A2J6PJF2</accession>
<evidence type="ECO:0000313" key="2">
    <source>
        <dbReference type="EMBL" id="PMD14181.1"/>
    </source>
</evidence>